<reference evidence="2 3" key="1">
    <citation type="submission" date="2024-02" db="EMBL/GenBank/DDBJ databases">
        <title>De novo assembly and annotation of 12 fungi associated with fruit tree decline syndrome in Ontario, Canada.</title>
        <authorList>
            <person name="Sulman M."/>
            <person name="Ellouze W."/>
            <person name="Ilyukhin E."/>
        </authorList>
    </citation>
    <scope>NUCLEOTIDE SEQUENCE [LARGE SCALE GENOMIC DNA]</scope>
    <source>
        <strain evidence="2 3">M42-189</strain>
    </source>
</reference>
<organism evidence="2 3">
    <name type="scientific">Paraconiothyrium brasiliense</name>
    <dbReference type="NCBI Taxonomy" id="300254"/>
    <lineage>
        <taxon>Eukaryota</taxon>
        <taxon>Fungi</taxon>
        <taxon>Dikarya</taxon>
        <taxon>Ascomycota</taxon>
        <taxon>Pezizomycotina</taxon>
        <taxon>Dothideomycetes</taxon>
        <taxon>Pleosporomycetidae</taxon>
        <taxon>Pleosporales</taxon>
        <taxon>Massarineae</taxon>
        <taxon>Didymosphaeriaceae</taxon>
        <taxon>Paraconiothyrium</taxon>
    </lineage>
</organism>
<evidence type="ECO:0000256" key="1">
    <source>
        <dbReference type="SAM" id="Coils"/>
    </source>
</evidence>
<dbReference type="PANTHER" id="PTHR47256:SF1">
    <property type="entry name" value="ZN(II)2CYS6 TRANSCRIPTION FACTOR (EUROFUNG)"/>
    <property type="match status" value="1"/>
</dbReference>
<evidence type="ECO:0000313" key="3">
    <source>
        <dbReference type="Proteomes" id="UP001521785"/>
    </source>
</evidence>
<keyword evidence="1" id="KW-0175">Coiled coil</keyword>
<name>A0ABR3R827_9PLEO</name>
<evidence type="ECO:0000313" key="2">
    <source>
        <dbReference type="EMBL" id="KAL1600590.1"/>
    </source>
</evidence>
<feature type="coiled-coil region" evidence="1">
    <location>
        <begin position="39"/>
        <end position="66"/>
    </location>
</feature>
<proteinExistence type="predicted"/>
<dbReference type="EMBL" id="JAKJXO020000009">
    <property type="protein sequence ID" value="KAL1600590.1"/>
    <property type="molecule type" value="Genomic_DNA"/>
</dbReference>
<dbReference type="Proteomes" id="UP001521785">
    <property type="component" value="Unassembled WGS sequence"/>
</dbReference>
<dbReference type="InterPro" id="IPR053187">
    <property type="entry name" value="Notoamide_regulator"/>
</dbReference>
<accession>A0ABR3R827</accession>
<keyword evidence="3" id="KW-1185">Reference proteome</keyword>
<comment type="caution">
    <text evidence="2">The sequence shown here is derived from an EMBL/GenBank/DDBJ whole genome shotgun (WGS) entry which is preliminary data.</text>
</comment>
<dbReference type="PANTHER" id="PTHR47256">
    <property type="entry name" value="ZN(II)2CYS6 TRANSCRIPTION FACTOR (EUROFUNG)-RELATED"/>
    <property type="match status" value="1"/>
</dbReference>
<gene>
    <name evidence="2" type="ORF">SLS60_006976</name>
</gene>
<protein>
    <submittedName>
        <fullName evidence="2">Uncharacterized protein</fullName>
    </submittedName>
</protein>
<sequence>MALLPWKDPSWKDEVQQATFEHPICGECTRKSTLCRYPELELGLSKHELQEQLEDLKRRVTTLEKFLGMLKTAPRERAVSMLEHVRAGRHMDHLLNNFTGADLLLQLSVVPETGRRYDFPYAKSMPLHLLFEGNPYLDSFVYEATFPQTPPSTARLEKAMDGIDGMNGMDGMDGMNGAHRRYPITFSQDAYDKPFQAAAMADPMLDKIDVSKWTSVSSDNRILRKYLGSYFLTPSVLSPVFHKDLFFEDMISGETRFASKLLVNAVLAAGCVSQVRH</sequence>